<dbReference type="CDD" id="cd12148">
    <property type="entry name" value="fungal_TF_MHR"/>
    <property type="match status" value="1"/>
</dbReference>
<proteinExistence type="predicted"/>
<name>A0A179I0T2_CORDF</name>
<dbReference type="AlphaFoldDB" id="A0A179I0T2"/>
<gene>
    <name evidence="1" type="ORF">LLEC1_01853</name>
</gene>
<evidence type="ECO:0000313" key="1">
    <source>
        <dbReference type="EMBL" id="OAQ96375.1"/>
    </source>
</evidence>
<protein>
    <submittedName>
        <fullName evidence="1">Uncharacterized protein</fullName>
    </submittedName>
</protein>
<reference evidence="1 2" key="1">
    <citation type="submission" date="2016-03" db="EMBL/GenBank/DDBJ databases">
        <title>Fine-scale spatial genetic structure of a fungal parasite of coffee scale insects.</title>
        <authorList>
            <person name="Jackson D."/>
            <person name="Zemenick K.A."/>
            <person name="Malloure B."/>
            <person name="Quandt C.A."/>
            <person name="James T.Y."/>
        </authorList>
    </citation>
    <scope>NUCLEOTIDE SEQUENCE [LARGE SCALE GENOMIC DNA]</scope>
    <source>
        <strain evidence="1 2">UM487</strain>
    </source>
</reference>
<dbReference type="Proteomes" id="UP000243081">
    <property type="component" value="Unassembled WGS sequence"/>
</dbReference>
<accession>A0A179I0T2</accession>
<dbReference type="EMBL" id="LUKN01004202">
    <property type="protein sequence ID" value="OAQ96375.1"/>
    <property type="molecule type" value="Genomic_DNA"/>
</dbReference>
<dbReference type="OrthoDB" id="6486656at2759"/>
<keyword evidence="2" id="KW-1185">Reference proteome</keyword>
<comment type="caution">
    <text evidence="1">The sequence shown here is derived from an EMBL/GenBank/DDBJ whole genome shotgun (WGS) entry which is preliminary data.</text>
</comment>
<organism evidence="1 2">
    <name type="scientific">Cordyceps confragosa</name>
    <name type="common">Lecanicillium lecanii</name>
    <dbReference type="NCBI Taxonomy" id="2714763"/>
    <lineage>
        <taxon>Eukaryota</taxon>
        <taxon>Fungi</taxon>
        <taxon>Dikarya</taxon>
        <taxon>Ascomycota</taxon>
        <taxon>Pezizomycotina</taxon>
        <taxon>Sordariomycetes</taxon>
        <taxon>Hypocreomycetidae</taxon>
        <taxon>Hypocreales</taxon>
        <taxon>Cordycipitaceae</taxon>
        <taxon>Akanthomyces</taxon>
    </lineage>
</organism>
<sequence>MEKGCVTISGTRKAMVTLSKRISTNQIRYLTVEGTTLRVSYDSFRKRKWRDDYLISPDLRWLSLLLMVLAFAALLKSSLHATRDNQQTSVCRKAIAQAPGGSPDPVQAGSLVSRYRIYLGRTTESWLTSSFTIGMAQSQ</sequence>
<evidence type="ECO:0000313" key="2">
    <source>
        <dbReference type="Proteomes" id="UP000243081"/>
    </source>
</evidence>